<feature type="domain" description="Outer membrane channel protein CpnT-like N-terminal" evidence="2">
    <location>
        <begin position="18"/>
        <end position="136"/>
    </location>
</feature>
<feature type="compositionally biased region" description="Basic and acidic residues" evidence="1">
    <location>
        <begin position="663"/>
        <end position="673"/>
    </location>
</feature>
<reference evidence="3 4" key="1">
    <citation type="submission" date="2019-07" db="EMBL/GenBank/DDBJ databases">
        <title>Complete Genome Sequence and Methylome Analysis of Nocardia otitidis-caviarum NEB252.</title>
        <authorList>
            <person name="Fomenkov A."/>
            <person name="Anton B.P."/>
            <person name="Vincze T."/>
            <person name="Roberts R.J."/>
        </authorList>
    </citation>
    <scope>NUCLEOTIDE SEQUENCE [LARGE SCALE GENOMIC DNA]</scope>
    <source>
        <strain evidence="3 4">NEB252</strain>
    </source>
</reference>
<feature type="compositionally biased region" description="Low complexity" evidence="1">
    <location>
        <begin position="674"/>
        <end position="684"/>
    </location>
</feature>
<dbReference type="AlphaFoldDB" id="A0A516NGP5"/>
<accession>A0A516NGP5</accession>
<feature type="compositionally biased region" description="Polar residues" evidence="1">
    <location>
        <begin position="378"/>
        <end position="387"/>
    </location>
</feature>
<feature type="compositionally biased region" description="Low complexity" evidence="1">
    <location>
        <begin position="440"/>
        <end position="459"/>
    </location>
</feature>
<dbReference type="Proteomes" id="UP000317039">
    <property type="component" value="Chromosome"/>
</dbReference>
<name>A0A516NGP5_9NOCA</name>
<feature type="compositionally biased region" description="Gly residues" evidence="1">
    <location>
        <begin position="685"/>
        <end position="694"/>
    </location>
</feature>
<dbReference type="RefSeq" id="WP_143979710.1">
    <property type="nucleotide sequence ID" value="NZ_CP041695.1"/>
</dbReference>
<feature type="compositionally biased region" description="Basic and acidic residues" evidence="1">
    <location>
        <begin position="644"/>
        <end position="656"/>
    </location>
</feature>
<feature type="compositionally biased region" description="Low complexity" evidence="1">
    <location>
        <begin position="695"/>
        <end position="704"/>
    </location>
</feature>
<dbReference type="GeneID" id="80331622"/>
<feature type="compositionally biased region" description="Polar residues" evidence="1">
    <location>
        <begin position="609"/>
        <end position="619"/>
    </location>
</feature>
<protein>
    <recommendedName>
        <fullName evidence="2">Outer membrane channel protein CpnT-like N-terminal domain-containing protein</fullName>
    </recommendedName>
</protein>
<evidence type="ECO:0000313" key="4">
    <source>
        <dbReference type="Proteomes" id="UP000317039"/>
    </source>
</evidence>
<gene>
    <name evidence="3" type="ORF">FOH10_04330</name>
</gene>
<dbReference type="Pfam" id="PF25547">
    <property type="entry name" value="WXG100_2"/>
    <property type="match status" value="1"/>
</dbReference>
<proteinExistence type="predicted"/>
<sequence>MAIQIPSEVALFLNFLGYPYPDINEDHVRELADQVRTFAEKVRNTHTAATGTINDMGSVYSGYSYEQLVTTWARMSATNMADLDQACTVVATALDAAAVVIVTVKIAVLTELAALAVAYATAMSAAVATSGLSATMGPAIAAAARRLLVAMEQTLLSYLLAEVIGRAVEPLEETVARVVNGFAYESARRALGVPSEAGPTQTLRIDPDEVLRYAKVLDDHAADITRHAQDFANNVAGLDFTTPDGGLDDRAGTPRTWTSPDPGANAGMPDPNPAGDPRYSGSPAVTASPAAVAAPAAWQAASGSGEPSGTSPLESAASPASESRMQPPPPSTPDGTSRTEQTTDGARQQPATPDRSGTGTPGQPAAADSGGTPGRLSDQPSGDTSAPTRAIPGSSDPVGQRPDAEPRSDRQHDIRSADSTAAGAASDSAVPRSVGSLSDTTTFTSPSASATASTAASASGDGQRTGSGTGNLAPSAGASPGRPPKTTPWTRTAKPVGPSTTPPEPDLVSAARSAQPQPERAPITTPWSRTRPATDVPSRVAVPANTRPAPKVALPGDATDPPRTDPPPATPSVVAARPVAAAPDHEAPAIPNREAEAAGPAAHDRPADSTGSADSTGPGASTALPEIDTAGPAIPRETAGPGRPDGHTGPDGHAEPGDSAEPTEPRESVEPTEPRGAAGPSGPAGLPGPGGSGVVGSPRRPGGVTAPDIGPPQSV</sequence>
<dbReference type="Gene3D" id="1.10.287.1060">
    <property type="entry name" value="ESAT-6-like"/>
    <property type="match status" value="1"/>
</dbReference>
<evidence type="ECO:0000259" key="2">
    <source>
        <dbReference type="Pfam" id="PF25547"/>
    </source>
</evidence>
<dbReference type="EMBL" id="CP041695">
    <property type="protein sequence ID" value="QDP78076.1"/>
    <property type="molecule type" value="Genomic_DNA"/>
</dbReference>
<evidence type="ECO:0000313" key="3">
    <source>
        <dbReference type="EMBL" id="QDP78076.1"/>
    </source>
</evidence>
<feature type="compositionally biased region" description="Basic and acidic residues" evidence="1">
    <location>
        <begin position="402"/>
        <end position="416"/>
    </location>
</feature>
<dbReference type="KEGG" id="nod:FOH10_04330"/>
<feature type="compositionally biased region" description="Polar residues" evidence="1">
    <location>
        <begin position="333"/>
        <end position="358"/>
    </location>
</feature>
<organism evidence="3 4">
    <name type="scientific">Nocardia otitidiscaviarum</name>
    <dbReference type="NCBI Taxonomy" id="1823"/>
    <lineage>
        <taxon>Bacteria</taxon>
        <taxon>Bacillati</taxon>
        <taxon>Actinomycetota</taxon>
        <taxon>Actinomycetes</taxon>
        <taxon>Mycobacteriales</taxon>
        <taxon>Nocardiaceae</taxon>
        <taxon>Nocardia</taxon>
    </lineage>
</organism>
<dbReference type="InterPro" id="IPR057746">
    <property type="entry name" value="CpnT-like_N"/>
</dbReference>
<evidence type="ECO:0000256" key="1">
    <source>
        <dbReference type="SAM" id="MobiDB-lite"/>
    </source>
</evidence>
<feature type="region of interest" description="Disordered" evidence="1">
    <location>
        <begin position="239"/>
        <end position="715"/>
    </location>
</feature>
<feature type="compositionally biased region" description="Low complexity" evidence="1">
    <location>
        <begin position="417"/>
        <end position="429"/>
    </location>
</feature>
<feature type="compositionally biased region" description="Low complexity" evidence="1">
    <location>
        <begin position="571"/>
        <end position="582"/>
    </location>
</feature>
<feature type="compositionally biased region" description="Low complexity" evidence="1">
    <location>
        <begin position="280"/>
        <end position="323"/>
    </location>
</feature>